<keyword evidence="2" id="KW-1185">Reference proteome</keyword>
<dbReference type="Proteomes" id="UP001285244">
    <property type="component" value="Unassembled WGS sequence"/>
</dbReference>
<evidence type="ECO:0000313" key="2">
    <source>
        <dbReference type="Proteomes" id="UP001285244"/>
    </source>
</evidence>
<dbReference type="RefSeq" id="WP_320325295.1">
    <property type="nucleotide sequence ID" value="NZ_JALBUS010000004.1"/>
</dbReference>
<organism evidence="1 2">
    <name type="scientific">Absicoccus intestinalis</name>
    <dbReference type="NCBI Taxonomy" id="2926319"/>
    <lineage>
        <taxon>Bacteria</taxon>
        <taxon>Bacillati</taxon>
        <taxon>Bacillota</taxon>
        <taxon>Erysipelotrichia</taxon>
        <taxon>Erysipelotrichales</taxon>
        <taxon>Erysipelotrichaceae</taxon>
        <taxon>Absicoccus</taxon>
    </lineage>
</organism>
<name>A0ABU4WMI1_9FIRM</name>
<sequence>MFDENKQIILDYLQHALACTNELVDLKELRYVQHAGYGNKQQVIAIFDDGMRAVFNVTGLSGFGTILNVMDHLSQF</sequence>
<protein>
    <submittedName>
        <fullName evidence="1">Uncharacterized protein</fullName>
    </submittedName>
</protein>
<evidence type="ECO:0000313" key="1">
    <source>
        <dbReference type="EMBL" id="MDX8416983.1"/>
    </source>
</evidence>
<dbReference type="EMBL" id="JALBUS010000004">
    <property type="protein sequence ID" value="MDX8416983.1"/>
    <property type="molecule type" value="Genomic_DNA"/>
</dbReference>
<reference evidence="1 2" key="1">
    <citation type="submission" date="2022-03" db="EMBL/GenBank/DDBJ databases">
        <title>Novel taxa within the pig intestine.</title>
        <authorList>
            <person name="Wylensek D."/>
            <person name="Bishof K."/>
            <person name="Afrizal A."/>
            <person name="Clavel T."/>
        </authorList>
    </citation>
    <scope>NUCLEOTIDE SEQUENCE [LARGE SCALE GENOMIC DNA]</scope>
    <source>
        <strain evidence="1 2">Cla-KB-P134</strain>
    </source>
</reference>
<accession>A0ABU4WMI1</accession>
<gene>
    <name evidence="1" type="ORF">MOZ64_03885</name>
</gene>
<comment type="caution">
    <text evidence="1">The sequence shown here is derived from an EMBL/GenBank/DDBJ whole genome shotgun (WGS) entry which is preliminary data.</text>
</comment>
<proteinExistence type="predicted"/>